<dbReference type="EMBL" id="JWIN03000020">
    <property type="protein sequence ID" value="KAB1261590.1"/>
    <property type="molecule type" value="Genomic_DNA"/>
</dbReference>
<dbReference type="Proteomes" id="UP000299084">
    <property type="component" value="Unassembled WGS sequence"/>
</dbReference>
<accession>A0A5N4CRW0</accession>
<feature type="compositionally biased region" description="Basic and acidic residues" evidence="1">
    <location>
        <begin position="1"/>
        <end position="12"/>
    </location>
</feature>
<evidence type="ECO:0000256" key="1">
    <source>
        <dbReference type="SAM" id="MobiDB-lite"/>
    </source>
</evidence>
<evidence type="ECO:0000313" key="2">
    <source>
        <dbReference type="EMBL" id="KAB1261590.1"/>
    </source>
</evidence>
<gene>
    <name evidence="2" type="ORF">Cadr_000021630</name>
</gene>
<organism evidence="2 3">
    <name type="scientific">Camelus dromedarius</name>
    <name type="common">Dromedary</name>
    <name type="synonym">Arabian camel</name>
    <dbReference type="NCBI Taxonomy" id="9838"/>
    <lineage>
        <taxon>Eukaryota</taxon>
        <taxon>Metazoa</taxon>
        <taxon>Chordata</taxon>
        <taxon>Craniata</taxon>
        <taxon>Vertebrata</taxon>
        <taxon>Euteleostomi</taxon>
        <taxon>Mammalia</taxon>
        <taxon>Eutheria</taxon>
        <taxon>Laurasiatheria</taxon>
        <taxon>Artiodactyla</taxon>
        <taxon>Tylopoda</taxon>
        <taxon>Camelidae</taxon>
        <taxon>Camelus</taxon>
    </lineage>
</organism>
<comment type="caution">
    <text evidence="2">The sequence shown here is derived from an EMBL/GenBank/DDBJ whole genome shotgun (WGS) entry which is preliminary data.</text>
</comment>
<name>A0A5N4CRW0_CAMDR</name>
<protein>
    <submittedName>
        <fullName evidence="2">Uncharacterized protein</fullName>
    </submittedName>
</protein>
<keyword evidence="3" id="KW-1185">Reference proteome</keyword>
<proteinExistence type="predicted"/>
<sequence>MGNEKVVRDHAMRNSKTVSMNPLRKGHDKGTTVVGSGDGKEEDCRYVELVRQLTAVGEEYILNTKLQRKFMNYYTNQDDLSGKEGDDILDGPQN</sequence>
<feature type="region of interest" description="Disordered" evidence="1">
    <location>
        <begin position="1"/>
        <end position="39"/>
    </location>
</feature>
<evidence type="ECO:0000313" key="3">
    <source>
        <dbReference type="Proteomes" id="UP000299084"/>
    </source>
</evidence>
<dbReference type="AlphaFoldDB" id="A0A5N4CRW0"/>
<reference evidence="2 3" key="1">
    <citation type="journal article" date="2019" name="Mol. Ecol. Resour.">
        <title>Improving Illumina assemblies with Hi-C and long reads: an example with the North African dromedary.</title>
        <authorList>
            <person name="Elbers J.P."/>
            <person name="Rogers M.F."/>
            <person name="Perelman P.L."/>
            <person name="Proskuryakova A.A."/>
            <person name="Serdyukova N.A."/>
            <person name="Johnson W.E."/>
            <person name="Horin P."/>
            <person name="Corander J."/>
            <person name="Murphy D."/>
            <person name="Burger P.A."/>
        </authorList>
    </citation>
    <scope>NUCLEOTIDE SEQUENCE [LARGE SCALE GENOMIC DNA]</scope>
    <source>
        <strain evidence="2">Drom800</strain>
        <tissue evidence="2">Blood</tissue>
    </source>
</reference>